<proteinExistence type="predicted"/>
<sequence length="316" mass="35379">MHAFLSIDYLGSDDMSDVKKQHYVPQFYLRSFTDDGFLYAARRGTNGVGSVFKTRTDGVCAERYLYEIRRRVPKAEDAFVKKGAAEHTLGKIENILASKYESLLGYLDVRKFPSRDVTCEILDHLVCLISMLIVRNPVYLNAERGSADDFANQLKASGFLTEEDRTALKAEGFEGEFNSIVEFVLQGIVLFNLTDSTPLLSLVSLMRDMDCCFCVAPDGSELITSSYPAFAEWADLKDADPYSIYFPLSPRYGAVFKRKSDSERLVSISLINSSMVDTLNDALVNGNDAWDCLISRDRERLEAITALRGSGPLLTR</sequence>
<dbReference type="AlphaFoldDB" id="A0A5K1IJS6"/>
<dbReference type="Pfam" id="PF14022">
    <property type="entry name" value="DUF4238"/>
    <property type="match status" value="1"/>
</dbReference>
<gene>
    <name evidence="1" type="ORF">LMKDKBCB_00837</name>
</gene>
<dbReference type="InterPro" id="IPR025332">
    <property type="entry name" value="DUF4238"/>
</dbReference>
<dbReference type="EMBL" id="CABWIH010000019">
    <property type="protein sequence ID" value="VWL86662.1"/>
    <property type="molecule type" value="Genomic_DNA"/>
</dbReference>
<organism evidence="1 2">
    <name type="scientific">Collinsella aerofaciens</name>
    <dbReference type="NCBI Taxonomy" id="74426"/>
    <lineage>
        <taxon>Bacteria</taxon>
        <taxon>Bacillati</taxon>
        <taxon>Actinomycetota</taxon>
        <taxon>Coriobacteriia</taxon>
        <taxon>Coriobacteriales</taxon>
        <taxon>Coriobacteriaceae</taxon>
        <taxon>Collinsella</taxon>
    </lineage>
</organism>
<accession>A0A5K1IJS6</accession>
<name>A0A5K1IJS6_9ACTN</name>
<dbReference type="Proteomes" id="UP000330807">
    <property type="component" value="Unassembled WGS sequence"/>
</dbReference>
<evidence type="ECO:0000313" key="2">
    <source>
        <dbReference type="Proteomes" id="UP000330807"/>
    </source>
</evidence>
<evidence type="ECO:0000313" key="1">
    <source>
        <dbReference type="EMBL" id="VWL86662.1"/>
    </source>
</evidence>
<protein>
    <recommendedName>
        <fullName evidence="3">DUF4238 domain-containing protein</fullName>
    </recommendedName>
</protein>
<evidence type="ECO:0008006" key="3">
    <source>
        <dbReference type="Google" id="ProtNLM"/>
    </source>
</evidence>
<reference evidence="1 2" key="1">
    <citation type="submission" date="2019-10" db="EMBL/GenBank/DDBJ databases">
        <authorList>
            <person name="Wolf R A."/>
        </authorList>
    </citation>
    <scope>NUCLEOTIDE SEQUENCE [LARGE SCALE GENOMIC DNA]</scope>
    <source>
        <strain evidence="1">Collinsella_aerofaciens_AK_138A</strain>
    </source>
</reference>